<evidence type="ECO:0000313" key="4">
    <source>
        <dbReference type="Proteomes" id="UP001144313"/>
    </source>
</evidence>
<sequence length="173" mass="18168">MKVRDPRRTPAAAWPAVIAALLLGGFAVVLGQHAAAELGWIGADSWLRTAFASLDDAQPSVWVLIAGIAAALIGLWFLIAAFLPARRSHLPADGPGDLWVSPRVVEALASDAAGRAPGVLHAHSELRRRRLKVKALLAPGNEAAVADIMEAVGDRLDGLAELEVAVQAKEASR</sequence>
<dbReference type="AlphaFoldDB" id="A0A9W6LIG9"/>
<dbReference type="Proteomes" id="UP001144313">
    <property type="component" value="Unassembled WGS sequence"/>
</dbReference>
<accession>A0A9W6LIG9</accession>
<keyword evidence="1" id="KW-1133">Transmembrane helix</keyword>
<evidence type="ECO:0000313" key="3">
    <source>
        <dbReference type="EMBL" id="GLI43874.1"/>
    </source>
</evidence>
<keyword evidence="1" id="KW-0472">Membrane</keyword>
<name>A0A9W6LIG9_9ACTN</name>
<evidence type="ECO:0000259" key="2">
    <source>
        <dbReference type="Pfam" id="PF19803"/>
    </source>
</evidence>
<protein>
    <recommendedName>
        <fullName evidence="2">DUF6286 domain-containing protein</fullName>
    </recommendedName>
</protein>
<proteinExistence type="predicted"/>
<dbReference type="Pfam" id="PF19803">
    <property type="entry name" value="DUF6286"/>
    <property type="match status" value="1"/>
</dbReference>
<keyword evidence="1" id="KW-0812">Transmembrane</keyword>
<reference evidence="3" key="1">
    <citation type="submission" date="2022-12" db="EMBL/GenBank/DDBJ databases">
        <title>Reference genome sequencing for broad-spectrum identification of bacterial and archaeal isolates by mass spectrometry.</title>
        <authorList>
            <person name="Sekiguchi Y."/>
            <person name="Tourlousse D.M."/>
        </authorList>
    </citation>
    <scope>NUCLEOTIDE SEQUENCE</scope>
    <source>
        <strain evidence="3">LLR39Z86</strain>
    </source>
</reference>
<keyword evidence="4" id="KW-1185">Reference proteome</keyword>
<feature type="transmembrane region" description="Helical" evidence="1">
    <location>
        <begin position="60"/>
        <end position="83"/>
    </location>
</feature>
<dbReference type="EMBL" id="BSDT01000001">
    <property type="protein sequence ID" value="GLI43874.1"/>
    <property type="molecule type" value="Genomic_DNA"/>
</dbReference>
<feature type="domain" description="DUF6286" evidence="2">
    <location>
        <begin position="72"/>
        <end position="160"/>
    </location>
</feature>
<evidence type="ECO:0000256" key="1">
    <source>
        <dbReference type="SAM" id="Phobius"/>
    </source>
</evidence>
<dbReference type="RefSeq" id="WP_270114574.1">
    <property type="nucleotide sequence ID" value="NZ_BAAAOL010000007.1"/>
</dbReference>
<comment type="caution">
    <text evidence="3">The sequence shown here is derived from an EMBL/GenBank/DDBJ whole genome shotgun (WGS) entry which is preliminary data.</text>
</comment>
<organism evidence="3 4">
    <name type="scientific">Glycomyces algeriensis</name>
    <dbReference type="NCBI Taxonomy" id="256037"/>
    <lineage>
        <taxon>Bacteria</taxon>
        <taxon>Bacillati</taxon>
        <taxon>Actinomycetota</taxon>
        <taxon>Actinomycetes</taxon>
        <taxon>Glycomycetales</taxon>
        <taxon>Glycomycetaceae</taxon>
        <taxon>Glycomyces</taxon>
    </lineage>
</organism>
<dbReference type="InterPro" id="IPR046253">
    <property type="entry name" value="DUF6286"/>
</dbReference>
<gene>
    <name evidence="3" type="ORF">GALLR39Z86_37240</name>
</gene>